<proteinExistence type="predicted"/>
<gene>
    <name evidence="1" type="primary">Dper\GL20624</name>
    <name evidence="1" type="ORF">Dper_GL20624</name>
</gene>
<dbReference type="Proteomes" id="UP000008744">
    <property type="component" value="Unassembled WGS sequence"/>
</dbReference>
<keyword evidence="2" id="KW-1185">Reference proteome</keyword>
<evidence type="ECO:0000313" key="1">
    <source>
        <dbReference type="EMBL" id="EDW31636.1"/>
    </source>
</evidence>
<organism evidence="2">
    <name type="scientific">Drosophila persimilis</name>
    <name type="common">Fruit fly</name>
    <dbReference type="NCBI Taxonomy" id="7234"/>
    <lineage>
        <taxon>Eukaryota</taxon>
        <taxon>Metazoa</taxon>
        <taxon>Ecdysozoa</taxon>
        <taxon>Arthropoda</taxon>
        <taxon>Hexapoda</taxon>
        <taxon>Insecta</taxon>
        <taxon>Pterygota</taxon>
        <taxon>Neoptera</taxon>
        <taxon>Endopterygota</taxon>
        <taxon>Diptera</taxon>
        <taxon>Brachycera</taxon>
        <taxon>Muscomorpha</taxon>
        <taxon>Ephydroidea</taxon>
        <taxon>Drosophilidae</taxon>
        <taxon>Drosophila</taxon>
        <taxon>Sophophora</taxon>
    </lineage>
</organism>
<protein>
    <submittedName>
        <fullName evidence="1">GL20624</fullName>
    </submittedName>
</protein>
<accession>B4GDG0</accession>
<sequence>MSRAPKSTHLSRVLGPGCHCNWQPQLAVVVWLKYRLNGSRLHGFAVRRSLGCLSAIKYATCKRF</sequence>
<evidence type="ECO:0000313" key="2">
    <source>
        <dbReference type="Proteomes" id="UP000008744"/>
    </source>
</evidence>
<reference evidence="1 2" key="1">
    <citation type="journal article" date="2007" name="Nature">
        <title>Evolution of genes and genomes on the Drosophila phylogeny.</title>
        <authorList>
            <consortium name="Drosophila 12 Genomes Consortium"/>
            <person name="Clark A.G."/>
            <person name="Eisen M.B."/>
            <person name="Smith D.R."/>
            <person name="Bergman C.M."/>
            <person name="Oliver B."/>
            <person name="Markow T.A."/>
            <person name="Kaufman T.C."/>
            <person name="Kellis M."/>
            <person name="Gelbart W."/>
            <person name="Iyer V.N."/>
            <person name="Pollard D.A."/>
            <person name="Sackton T.B."/>
            <person name="Larracuente A.M."/>
            <person name="Singh N.D."/>
            <person name="Abad J.P."/>
            <person name="Abt D.N."/>
            <person name="Adryan B."/>
            <person name="Aguade M."/>
            <person name="Akashi H."/>
            <person name="Anderson W.W."/>
            <person name="Aquadro C.F."/>
            <person name="Ardell D.H."/>
            <person name="Arguello R."/>
            <person name="Artieri C.G."/>
            <person name="Barbash D.A."/>
            <person name="Barker D."/>
            <person name="Barsanti P."/>
            <person name="Batterham P."/>
            <person name="Batzoglou S."/>
            <person name="Begun D."/>
            <person name="Bhutkar A."/>
            <person name="Blanco E."/>
            <person name="Bosak S.A."/>
            <person name="Bradley R.K."/>
            <person name="Brand A.D."/>
            <person name="Brent M.R."/>
            <person name="Brooks A.N."/>
            <person name="Brown R.H."/>
            <person name="Butlin R.K."/>
            <person name="Caggese C."/>
            <person name="Calvi B.R."/>
            <person name="Bernardo de Carvalho A."/>
            <person name="Caspi A."/>
            <person name="Castrezana S."/>
            <person name="Celniker S.E."/>
            <person name="Chang J.L."/>
            <person name="Chapple C."/>
            <person name="Chatterji S."/>
            <person name="Chinwalla A."/>
            <person name="Civetta A."/>
            <person name="Clifton S.W."/>
            <person name="Comeron J.M."/>
            <person name="Costello J.C."/>
            <person name="Coyne J.A."/>
            <person name="Daub J."/>
            <person name="David R.G."/>
            <person name="Delcher A.L."/>
            <person name="Delehaunty K."/>
            <person name="Do C.B."/>
            <person name="Ebling H."/>
            <person name="Edwards K."/>
            <person name="Eickbush T."/>
            <person name="Evans J.D."/>
            <person name="Filipski A."/>
            <person name="Findeiss S."/>
            <person name="Freyhult E."/>
            <person name="Fulton L."/>
            <person name="Fulton R."/>
            <person name="Garcia A.C."/>
            <person name="Gardiner A."/>
            <person name="Garfield D.A."/>
            <person name="Garvin B.E."/>
            <person name="Gibson G."/>
            <person name="Gilbert D."/>
            <person name="Gnerre S."/>
            <person name="Godfrey J."/>
            <person name="Good R."/>
            <person name="Gotea V."/>
            <person name="Gravely B."/>
            <person name="Greenberg A.J."/>
            <person name="Griffiths-Jones S."/>
            <person name="Gross S."/>
            <person name="Guigo R."/>
            <person name="Gustafson E.A."/>
            <person name="Haerty W."/>
            <person name="Hahn M.W."/>
            <person name="Halligan D.L."/>
            <person name="Halpern A.L."/>
            <person name="Halter G.M."/>
            <person name="Han M.V."/>
            <person name="Heger A."/>
            <person name="Hillier L."/>
            <person name="Hinrichs A.S."/>
            <person name="Holmes I."/>
            <person name="Hoskins R.A."/>
            <person name="Hubisz M.J."/>
            <person name="Hultmark D."/>
            <person name="Huntley M.A."/>
            <person name="Jaffe D.B."/>
            <person name="Jagadeeshan S."/>
            <person name="Jeck W.R."/>
            <person name="Johnson J."/>
            <person name="Jones C.D."/>
            <person name="Jordan W.C."/>
            <person name="Karpen G.H."/>
            <person name="Kataoka E."/>
            <person name="Keightley P.D."/>
            <person name="Kheradpour P."/>
            <person name="Kirkness E.F."/>
            <person name="Koerich L.B."/>
            <person name="Kristiansen K."/>
            <person name="Kudrna D."/>
            <person name="Kulathinal R.J."/>
            <person name="Kumar S."/>
            <person name="Kwok R."/>
            <person name="Lander E."/>
            <person name="Langley C.H."/>
            <person name="Lapoint R."/>
            <person name="Lazzaro B.P."/>
            <person name="Lee S.J."/>
            <person name="Levesque L."/>
            <person name="Li R."/>
            <person name="Lin C.F."/>
            <person name="Lin M.F."/>
            <person name="Lindblad-Toh K."/>
            <person name="Llopart A."/>
            <person name="Long M."/>
            <person name="Low L."/>
            <person name="Lozovsky E."/>
            <person name="Lu J."/>
            <person name="Luo M."/>
            <person name="Machado C.A."/>
            <person name="Makalowski W."/>
            <person name="Marzo M."/>
            <person name="Matsuda M."/>
            <person name="Matzkin L."/>
            <person name="McAllister B."/>
            <person name="McBride C.S."/>
            <person name="McKernan B."/>
            <person name="McKernan K."/>
            <person name="Mendez-Lago M."/>
            <person name="Minx P."/>
            <person name="Mollenhauer M.U."/>
            <person name="Montooth K."/>
            <person name="Mount S.M."/>
            <person name="Mu X."/>
            <person name="Myers E."/>
            <person name="Negre B."/>
            <person name="Newfeld S."/>
            <person name="Nielsen R."/>
            <person name="Noor M.A."/>
            <person name="O'Grady P."/>
            <person name="Pachter L."/>
            <person name="Papaceit M."/>
            <person name="Parisi M.J."/>
            <person name="Parisi M."/>
            <person name="Parts L."/>
            <person name="Pedersen J.S."/>
            <person name="Pesole G."/>
            <person name="Phillippy A.M."/>
            <person name="Ponting C.P."/>
            <person name="Pop M."/>
            <person name="Porcelli D."/>
            <person name="Powell J.R."/>
            <person name="Prohaska S."/>
            <person name="Pruitt K."/>
            <person name="Puig M."/>
            <person name="Quesneville H."/>
            <person name="Ram K.R."/>
            <person name="Rand D."/>
            <person name="Rasmussen M.D."/>
            <person name="Reed L.K."/>
            <person name="Reenan R."/>
            <person name="Reily A."/>
            <person name="Remington K.A."/>
            <person name="Rieger T.T."/>
            <person name="Ritchie M.G."/>
            <person name="Robin C."/>
            <person name="Rogers Y.H."/>
            <person name="Rohde C."/>
            <person name="Rozas J."/>
            <person name="Rubenfield M.J."/>
            <person name="Ruiz A."/>
            <person name="Russo S."/>
            <person name="Salzberg S.L."/>
            <person name="Sanchez-Gracia A."/>
            <person name="Saranga D.J."/>
            <person name="Sato H."/>
            <person name="Schaeffer S.W."/>
            <person name="Schatz M.C."/>
            <person name="Schlenke T."/>
            <person name="Schwartz R."/>
            <person name="Segarra C."/>
            <person name="Singh R.S."/>
            <person name="Sirot L."/>
            <person name="Sirota M."/>
            <person name="Sisneros N.B."/>
            <person name="Smith C.D."/>
            <person name="Smith T.F."/>
            <person name="Spieth J."/>
            <person name="Stage D.E."/>
            <person name="Stark A."/>
            <person name="Stephan W."/>
            <person name="Strausberg R.L."/>
            <person name="Strempel S."/>
            <person name="Sturgill D."/>
            <person name="Sutton G."/>
            <person name="Sutton G.G."/>
            <person name="Tao W."/>
            <person name="Teichmann S."/>
            <person name="Tobari Y.N."/>
            <person name="Tomimura Y."/>
            <person name="Tsolas J.M."/>
            <person name="Valente V.L."/>
            <person name="Venter E."/>
            <person name="Venter J.C."/>
            <person name="Vicario S."/>
            <person name="Vieira F.G."/>
            <person name="Vilella A.J."/>
            <person name="Villasante A."/>
            <person name="Walenz B."/>
            <person name="Wang J."/>
            <person name="Wasserman M."/>
            <person name="Watts T."/>
            <person name="Wilson D."/>
            <person name="Wilson R.K."/>
            <person name="Wing R.A."/>
            <person name="Wolfner M.F."/>
            <person name="Wong A."/>
            <person name="Wong G.K."/>
            <person name="Wu C.I."/>
            <person name="Wu G."/>
            <person name="Yamamoto D."/>
            <person name="Yang H.P."/>
            <person name="Yang S.P."/>
            <person name="Yorke J.A."/>
            <person name="Yoshida K."/>
            <person name="Zdobnov E."/>
            <person name="Zhang P."/>
            <person name="Zhang Y."/>
            <person name="Zimin A.V."/>
            <person name="Baldwin J."/>
            <person name="Abdouelleil A."/>
            <person name="Abdulkadir J."/>
            <person name="Abebe A."/>
            <person name="Abera B."/>
            <person name="Abreu J."/>
            <person name="Acer S.C."/>
            <person name="Aftuck L."/>
            <person name="Alexander A."/>
            <person name="An P."/>
            <person name="Anderson E."/>
            <person name="Anderson S."/>
            <person name="Arachi H."/>
            <person name="Azer M."/>
            <person name="Bachantsang P."/>
            <person name="Barry A."/>
            <person name="Bayul T."/>
            <person name="Berlin A."/>
            <person name="Bessette D."/>
            <person name="Bloom T."/>
            <person name="Blye J."/>
            <person name="Boguslavskiy L."/>
            <person name="Bonnet C."/>
            <person name="Boukhgalter B."/>
            <person name="Bourzgui I."/>
            <person name="Brown A."/>
            <person name="Cahill P."/>
            <person name="Channer S."/>
            <person name="Cheshatsang Y."/>
            <person name="Chuda L."/>
            <person name="Citroen M."/>
            <person name="Collymore A."/>
            <person name="Cooke P."/>
            <person name="Costello M."/>
            <person name="D'Aco K."/>
            <person name="Daza R."/>
            <person name="De Haan G."/>
            <person name="DeGray S."/>
            <person name="DeMaso C."/>
            <person name="Dhargay N."/>
            <person name="Dooley K."/>
            <person name="Dooley E."/>
            <person name="Doricent M."/>
            <person name="Dorje P."/>
            <person name="Dorjee K."/>
            <person name="Dupes A."/>
            <person name="Elong R."/>
            <person name="Falk J."/>
            <person name="Farina A."/>
            <person name="Faro S."/>
            <person name="Ferguson D."/>
            <person name="Fisher S."/>
            <person name="Foley C.D."/>
            <person name="Franke A."/>
            <person name="Friedrich D."/>
            <person name="Gadbois L."/>
            <person name="Gearin G."/>
            <person name="Gearin C.R."/>
            <person name="Giannoukos G."/>
            <person name="Goode T."/>
            <person name="Graham J."/>
            <person name="Grandbois E."/>
            <person name="Grewal S."/>
            <person name="Gyaltsen K."/>
            <person name="Hafez N."/>
            <person name="Hagos B."/>
            <person name="Hall J."/>
            <person name="Henson C."/>
            <person name="Hollinger A."/>
            <person name="Honan T."/>
            <person name="Huard M.D."/>
            <person name="Hughes L."/>
            <person name="Hurhula B."/>
            <person name="Husby M.E."/>
            <person name="Kamat A."/>
            <person name="Kanga B."/>
            <person name="Kashin S."/>
            <person name="Khazanovich D."/>
            <person name="Kisner P."/>
            <person name="Lance K."/>
            <person name="Lara M."/>
            <person name="Lee W."/>
            <person name="Lennon N."/>
            <person name="Letendre F."/>
            <person name="LeVine R."/>
            <person name="Lipovsky A."/>
            <person name="Liu X."/>
            <person name="Liu J."/>
            <person name="Liu S."/>
            <person name="Lokyitsang T."/>
            <person name="Lokyitsang Y."/>
            <person name="Lubonja R."/>
            <person name="Lui A."/>
            <person name="MacDonald P."/>
            <person name="Magnisalis V."/>
            <person name="Maru K."/>
            <person name="Matthews C."/>
            <person name="McCusker W."/>
            <person name="McDonough S."/>
            <person name="Mehta T."/>
            <person name="Meldrim J."/>
            <person name="Meneus L."/>
            <person name="Mihai O."/>
            <person name="Mihalev A."/>
            <person name="Mihova T."/>
            <person name="Mittelman R."/>
            <person name="Mlenga V."/>
            <person name="Montmayeur A."/>
            <person name="Mulrain L."/>
            <person name="Navidi A."/>
            <person name="Naylor J."/>
            <person name="Negash T."/>
            <person name="Nguyen T."/>
            <person name="Nguyen N."/>
            <person name="Nicol R."/>
            <person name="Norbu C."/>
            <person name="Norbu N."/>
            <person name="Novod N."/>
            <person name="O'Neill B."/>
            <person name="Osman S."/>
            <person name="Markiewicz E."/>
            <person name="Oyono O.L."/>
            <person name="Patti C."/>
            <person name="Phunkhang P."/>
            <person name="Pierre F."/>
            <person name="Priest M."/>
            <person name="Raghuraman S."/>
            <person name="Rege F."/>
            <person name="Reyes R."/>
            <person name="Rise C."/>
            <person name="Rogov P."/>
            <person name="Ross K."/>
            <person name="Ryan E."/>
            <person name="Settipalli S."/>
            <person name="Shea T."/>
            <person name="Sherpa N."/>
            <person name="Shi L."/>
            <person name="Shih D."/>
            <person name="Sparrow T."/>
            <person name="Spaulding J."/>
            <person name="Stalker J."/>
            <person name="Stange-Thomann N."/>
            <person name="Stavropoulos S."/>
            <person name="Stone C."/>
            <person name="Strader C."/>
            <person name="Tesfaye S."/>
            <person name="Thomson T."/>
            <person name="Thoulutsang Y."/>
            <person name="Thoulutsang D."/>
            <person name="Topham K."/>
            <person name="Topping I."/>
            <person name="Tsamla T."/>
            <person name="Vassiliev H."/>
            <person name="Vo A."/>
            <person name="Wangchuk T."/>
            <person name="Wangdi T."/>
            <person name="Weiand M."/>
            <person name="Wilkinson J."/>
            <person name="Wilson A."/>
            <person name="Yadav S."/>
            <person name="Young G."/>
            <person name="Yu Q."/>
            <person name="Zembek L."/>
            <person name="Zhong D."/>
            <person name="Zimmer A."/>
            <person name="Zwirko Z."/>
            <person name="Jaffe D.B."/>
            <person name="Alvarez P."/>
            <person name="Brockman W."/>
            <person name="Butler J."/>
            <person name="Chin C."/>
            <person name="Gnerre S."/>
            <person name="Grabherr M."/>
            <person name="Kleber M."/>
            <person name="Mauceli E."/>
            <person name="MacCallum I."/>
        </authorList>
    </citation>
    <scope>NUCLEOTIDE SEQUENCE [LARGE SCALE GENOMIC DNA]</scope>
    <source>
        <strain evidence="2">MSH-3 / Tucson 14011-0111.49</strain>
    </source>
</reference>
<dbReference type="AlphaFoldDB" id="B4GDG0"/>
<name>B4GDG0_DROPE</name>
<dbReference type="HOGENOM" id="CLU_2869954_0_0_1"/>
<dbReference type="EMBL" id="CH479181">
    <property type="protein sequence ID" value="EDW31636.1"/>
    <property type="molecule type" value="Genomic_DNA"/>
</dbReference>